<evidence type="ECO:0000256" key="1">
    <source>
        <dbReference type="SAM" id="MobiDB-lite"/>
    </source>
</evidence>
<organism evidence="2 3">
    <name type="scientific">Rhynchophorus ferrugineus</name>
    <name type="common">Red palm weevil</name>
    <name type="synonym">Curculio ferrugineus</name>
    <dbReference type="NCBI Taxonomy" id="354439"/>
    <lineage>
        <taxon>Eukaryota</taxon>
        <taxon>Metazoa</taxon>
        <taxon>Ecdysozoa</taxon>
        <taxon>Arthropoda</taxon>
        <taxon>Hexapoda</taxon>
        <taxon>Insecta</taxon>
        <taxon>Pterygota</taxon>
        <taxon>Neoptera</taxon>
        <taxon>Endopterygota</taxon>
        <taxon>Coleoptera</taxon>
        <taxon>Polyphaga</taxon>
        <taxon>Cucujiformia</taxon>
        <taxon>Curculionidae</taxon>
        <taxon>Dryophthorinae</taxon>
        <taxon>Rhynchophorus</taxon>
    </lineage>
</organism>
<feature type="region of interest" description="Disordered" evidence="1">
    <location>
        <begin position="20"/>
        <end position="40"/>
    </location>
</feature>
<dbReference type="Proteomes" id="UP000625711">
    <property type="component" value="Unassembled WGS sequence"/>
</dbReference>
<sequence length="164" mass="17994">MPEIRRRNKFLDLPIVEAAGGKPGETAAPGPIPPPAASFSSSSNSPAAVDVYAAASRCNLSWRRREWWGLNKGGATEPPSSNVGSGRIASWRIAIFDGGEMIVRQDRARKYRVRGRDFFPSSVPIFRWMEAGPVAPRCDDGDFFFGKAGIAVVRWLVARRAVFD</sequence>
<proteinExistence type="predicted"/>
<protein>
    <submittedName>
        <fullName evidence="2">Uncharacterized protein</fullName>
    </submittedName>
</protein>
<gene>
    <name evidence="2" type="ORF">GWI33_020300</name>
</gene>
<name>A0A834M3F4_RHYFE</name>
<keyword evidence="3" id="KW-1185">Reference proteome</keyword>
<comment type="caution">
    <text evidence="2">The sequence shown here is derived from an EMBL/GenBank/DDBJ whole genome shotgun (WGS) entry which is preliminary data.</text>
</comment>
<evidence type="ECO:0000313" key="2">
    <source>
        <dbReference type="EMBL" id="KAF7266266.1"/>
    </source>
</evidence>
<evidence type="ECO:0000313" key="3">
    <source>
        <dbReference type="Proteomes" id="UP000625711"/>
    </source>
</evidence>
<accession>A0A834M3F4</accession>
<reference evidence="2" key="1">
    <citation type="submission" date="2020-08" db="EMBL/GenBank/DDBJ databases">
        <title>Genome sequencing and assembly of the red palm weevil Rhynchophorus ferrugineus.</title>
        <authorList>
            <person name="Dias G.B."/>
            <person name="Bergman C.M."/>
            <person name="Manee M."/>
        </authorList>
    </citation>
    <scope>NUCLEOTIDE SEQUENCE</scope>
    <source>
        <strain evidence="2">AA-2017</strain>
        <tissue evidence="2">Whole larva</tissue>
    </source>
</reference>
<dbReference type="AlphaFoldDB" id="A0A834M3F4"/>
<dbReference type="EMBL" id="JAACXV010014549">
    <property type="protein sequence ID" value="KAF7266266.1"/>
    <property type="molecule type" value="Genomic_DNA"/>
</dbReference>